<keyword evidence="1" id="KW-1133">Transmembrane helix</keyword>
<dbReference type="VEuPathDB" id="VectorBase:GPAI040429"/>
<reference evidence="3" key="1">
    <citation type="submission" date="2014-03" db="EMBL/GenBank/DDBJ databases">
        <authorList>
            <person name="Aksoy S."/>
            <person name="Warren W."/>
            <person name="Wilson R.K."/>
        </authorList>
    </citation>
    <scope>NUCLEOTIDE SEQUENCE [LARGE SCALE GENOMIC DNA]</scope>
    <source>
        <strain evidence="3">IAEA</strain>
    </source>
</reference>
<organism evidence="2 3">
    <name type="scientific">Glossina pallidipes</name>
    <name type="common">Tsetse fly</name>
    <dbReference type="NCBI Taxonomy" id="7398"/>
    <lineage>
        <taxon>Eukaryota</taxon>
        <taxon>Metazoa</taxon>
        <taxon>Ecdysozoa</taxon>
        <taxon>Arthropoda</taxon>
        <taxon>Hexapoda</taxon>
        <taxon>Insecta</taxon>
        <taxon>Pterygota</taxon>
        <taxon>Neoptera</taxon>
        <taxon>Endopterygota</taxon>
        <taxon>Diptera</taxon>
        <taxon>Brachycera</taxon>
        <taxon>Muscomorpha</taxon>
        <taxon>Hippoboscoidea</taxon>
        <taxon>Glossinidae</taxon>
        <taxon>Glossina</taxon>
    </lineage>
</organism>
<reference evidence="2" key="2">
    <citation type="submission" date="2020-05" db="UniProtKB">
        <authorList>
            <consortium name="EnsemblMetazoa"/>
        </authorList>
    </citation>
    <scope>IDENTIFICATION</scope>
    <source>
        <strain evidence="2">IAEA</strain>
    </source>
</reference>
<feature type="transmembrane region" description="Helical" evidence="1">
    <location>
        <begin position="146"/>
        <end position="172"/>
    </location>
</feature>
<evidence type="ECO:0000313" key="3">
    <source>
        <dbReference type="Proteomes" id="UP000092445"/>
    </source>
</evidence>
<protein>
    <submittedName>
        <fullName evidence="2">Uncharacterized protein</fullName>
    </submittedName>
</protein>
<dbReference type="Proteomes" id="UP000092445">
    <property type="component" value="Unassembled WGS sequence"/>
</dbReference>
<keyword evidence="3" id="KW-1185">Reference proteome</keyword>
<keyword evidence="1" id="KW-0472">Membrane</keyword>
<accession>A0A1B0ABQ4</accession>
<dbReference type="AlphaFoldDB" id="A0A1B0ABQ4"/>
<sequence>MYFLLYARRSPLQRAKKSFVVLSLKEVSLKKDEEDAKDADAVAVAVAVGLQFKVSCLVNWSHTFEIIHWKSCFNGSANIFYYYVERNQRDLFMGVKVFDGILMILCIRIKLSNRISVVLSTAMMRQQQNDVDLHSSANPEGPNLCLIIFVLFVSMLTSLLFVVNMSYIHLALTSIS</sequence>
<evidence type="ECO:0000256" key="1">
    <source>
        <dbReference type="SAM" id="Phobius"/>
    </source>
</evidence>
<proteinExistence type="predicted"/>
<name>A0A1B0ABQ4_GLOPL</name>
<keyword evidence="1" id="KW-0812">Transmembrane</keyword>
<dbReference type="EnsemblMetazoa" id="GPAI040429-RA">
    <property type="protein sequence ID" value="GPAI040429-PA"/>
    <property type="gene ID" value="GPAI040429"/>
</dbReference>
<evidence type="ECO:0000313" key="2">
    <source>
        <dbReference type="EnsemblMetazoa" id="GPAI040429-PA"/>
    </source>
</evidence>